<feature type="transmembrane region" description="Helical" evidence="4">
    <location>
        <begin position="58"/>
        <end position="78"/>
    </location>
</feature>
<keyword evidence="1" id="KW-0805">Transcription regulation</keyword>
<evidence type="ECO:0000313" key="7">
    <source>
        <dbReference type="Proteomes" id="UP000298664"/>
    </source>
</evidence>
<keyword evidence="4" id="KW-0472">Membrane</keyword>
<dbReference type="GO" id="GO:0043565">
    <property type="term" value="F:sequence-specific DNA binding"/>
    <property type="evidence" value="ECO:0007669"/>
    <property type="project" value="InterPro"/>
</dbReference>
<keyword evidence="3" id="KW-0804">Transcription</keyword>
<dbReference type="Gene3D" id="1.10.10.60">
    <property type="entry name" value="Homeodomain-like"/>
    <property type="match status" value="1"/>
</dbReference>
<dbReference type="AlphaFoldDB" id="A0AAF0KEZ6"/>
<evidence type="ECO:0000256" key="4">
    <source>
        <dbReference type="SAM" id="Phobius"/>
    </source>
</evidence>
<reference evidence="6" key="1">
    <citation type="submission" date="2023-05" db="EMBL/GenBank/DDBJ databases">
        <title>Complete genome sequence of Agrobacterium larrymoorei CFBP5477.</title>
        <authorList>
            <person name="Yen H.-C."/>
            <person name="Chou L."/>
            <person name="Lin Y.-C."/>
            <person name="Lai E.-M."/>
            <person name="Kuo C.-H."/>
        </authorList>
    </citation>
    <scope>NUCLEOTIDE SEQUENCE</scope>
    <source>
        <strain evidence="6">CFBP5477</strain>
    </source>
</reference>
<evidence type="ECO:0000313" key="6">
    <source>
        <dbReference type="EMBL" id="WHA42910.1"/>
    </source>
</evidence>
<dbReference type="PROSITE" id="PS01124">
    <property type="entry name" value="HTH_ARAC_FAMILY_2"/>
    <property type="match status" value="1"/>
</dbReference>
<accession>A0AAF0KEZ6</accession>
<dbReference type="Proteomes" id="UP000298664">
    <property type="component" value="Chromosome Linear"/>
</dbReference>
<sequence length="357" mass="38920">MIFVPLPFVVALLLALMLVSIFRGNGEARLNYAFLALIGLTAIQSVLVGLRWGYDITWLKIVLPVIASLLPPLVYSSFRTLIDPRPHAPKLVWISYALPPALIVLARLVLPVSIDFLLISLFVGYAVAIVLLGRRGPDGLEDAQFSSAAKAHAAIYIAASALCLSATFDVLVLVDFQWASGDKAAIIVSNGNLLGLLLIGLTAWMAGESKSKGAALEADTEVAAIAASAEDQDIMLKLEDLMARQKVYRDENLSLSRLSRKLGLPSRAISVAINRATGGNVSQYVNQLRIRDACQLLEETDQSVTTIMLESGFQTKSNFNREFRRITGMSPLAWRERQVWKLVAPNKNGHPQLADGR</sequence>
<dbReference type="InterPro" id="IPR009057">
    <property type="entry name" value="Homeodomain-like_sf"/>
</dbReference>
<feature type="transmembrane region" description="Helical" evidence="4">
    <location>
        <begin position="32"/>
        <end position="52"/>
    </location>
</feature>
<feature type="transmembrane region" description="Helical" evidence="4">
    <location>
        <begin position="90"/>
        <end position="110"/>
    </location>
</feature>
<dbReference type="EMBL" id="CP124734">
    <property type="protein sequence ID" value="WHA42910.1"/>
    <property type="molecule type" value="Genomic_DNA"/>
</dbReference>
<dbReference type="SUPFAM" id="SSF46689">
    <property type="entry name" value="Homeodomain-like"/>
    <property type="match status" value="1"/>
</dbReference>
<protein>
    <submittedName>
        <fullName evidence="6">AraC family transcriptional regulator</fullName>
    </submittedName>
</protein>
<evidence type="ECO:0000259" key="5">
    <source>
        <dbReference type="PROSITE" id="PS01124"/>
    </source>
</evidence>
<evidence type="ECO:0000256" key="1">
    <source>
        <dbReference type="ARBA" id="ARBA00023015"/>
    </source>
</evidence>
<keyword evidence="2" id="KW-0238">DNA-binding</keyword>
<dbReference type="SMART" id="SM00342">
    <property type="entry name" value="HTH_ARAC"/>
    <property type="match status" value="1"/>
</dbReference>
<dbReference type="Pfam" id="PF12833">
    <property type="entry name" value="HTH_18"/>
    <property type="match status" value="1"/>
</dbReference>
<dbReference type="PANTHER" id="PTHR43280">
    <property type="entry name" value="ARAC-FAMILY TRANSCRIPTIONAL REGULATOR"/>
    <property type="match status" value="1"/>
</dbReference>
<name>A0AAF0KEZ6_9HYPH</name>
<keyword evidence="4" id="KW-1133">Transmembrane helix</keyword>
<feature type="transmembrane region" description="Helical" evidence="4">
    <location>
        <begin position="186"/>
        <end position="206"/>
    </location>
</feature>
<organism evidence="6 7">
    <name type="scientific">Agrobacterium larrymoorei</name>
    <dbReference type="NCBI Taxonomy" id="160699"/>
    <lineage>
        <taxon>Bacteria</taxon>
        <taxon>Pseudomonadati</taxon>
        <taxon>Pseudomonadota</taxon>
        <taxon>Alphaproteobacteria</taxon>
        <taxon>Hyphomicrobiales</taxon>
        <taxon>Rhizobiaceae</taxon>
        <taxon>Rhizobium/Agrobacterium group</taxon>
        <taxon>Agrobacterium</taxon>
    </lineage>
</organism>
<feature type="transmembrane region" description="Helical" evidence="4">
    <location>
        <begin position="153"/>
        <end position="174"/>
    </location>
</feature>
<feature type="transmembrane region" description="Helical" evidence="4">
    <location>
        <begin position="6"/>
        <end position="25"/>
    </location>
</feature>
<dbReference type="RefSeq" id="WP_170980255.1">
    <property type="nucleotide sequence ID" value="NZ_CP124734.1"/>
</dbReference>
<evidence type="ECO:0000256" key="2">
    <source>
        <dbReference type="ARBA" id="ARBA00023125"/>
    </source>
</evidence>
<keyword evidence="4" id="KW-0812">Transmembrane</keyword>
<proteinExistence type="predicted"/>
<dbReference type="InterPro" id="IPR018060">
    <property type="entry name" value="HTH_AraC"/>
</dbReference>
<feature type="domain" description="HTH araC/xylS-type" evidence="5">
    <location>
        <begin position="232"/>
        <end position="337"/>
    </location>
</feature>
<dbReference type="PANTHER" id="PTHR43280:SF29">
    <property type="entry name" value="ARAC-FAMILY TRANSCRIPTIONAL REGULATOR"/>
    <property type="match status" value="1"/>
</dbReference>
<dbReference type="GO" id="GO:0003700">
    <property type="term" value="F:DNA-binding transcription factor activity"/>
    <property type="evidence" value="ECO:0007669"/>
    <property type="project" value="InterPro"/>
</dbReference>
<gene>
    <name evidence="6" type="ORF">CFBP5477_016710</name>
</gene>
<feature type="transmembrane region" description="Helical" evidence="4">
    <location>
        <begin position="116"/>
        <end position="133"/>
    </location>
</feature>
<evidence type="ECO:0000256" key="3">
    <source>
        <dbReference type="ARBA" id="ARBA00023163"/>
    </source>
</evidence>